<feature type="region of interest" description="Disordered" evidence="1">
    <location>
        <begin position="169"/>
        <end position="195"/>
    </location>
</feature>
<organism evidence="2 3">
    <name type="scientific">Tanacetum coccineum</name>
    <dbReference type="NCBI Taxonomy" id="301880"/>
    <lineage>
        <taxon>Eukaryota</taxon>
        <taxon>Viridiplantae</taxon>
        <taxon>Streptophyta</taxon>
        <taxon>Embryophyta</taxon>
        <taxon>Tracheophyta</taxon>
        <taxon>Spermatophyta</taxon>
        <taxon>Magnoliopsida</taxon>
        <taxon>eudicotyledons</taxon>
        <taxon>Gunneridae</taxon>
        <taxon>Pentapetalae</taxon>
        <taxon>asterids</taxon>
        <taxon>campanulids</taxon>
        <taxon>Asterales</taxon>
        <taxon>Asteraceae</taxon>
        <taxon>Asteroideae</taxon>
        <taxon>Anthemideae</taxon>
        <taxon>Anthemidinae</taxon>
        <taxon>Tanacetum</taxon>
    </lineage>
</organism>
<proteinExistence type="predicted"/>
<keyword evidence="3" id="KW-1185">Reference proteome</keyword>
<feature type="region of interest" description="Disordered" evidence="1">
    <location>
        <begin position="14"/>
        <end position="67"/>
    </location>
</feature>
<name>A0ABQ4Y3G0_9ASTR</name>
<evidence type="ECO:0000256" key="1">
    <source>
        <dbReference type="SAM" id="MobiDB-lite"/>
    </source>
</evidence>
<gene>
    <name evidence="2" type="ORF">Tco_0704542</name>
</gene>
<comment type="caution">
    <text evidence="2">The sequence shown here is derived from an EMBL/GenBank/DDBJ whole genome shotgun (WGS) entry which is preliminary data.</text>
</comment>
<reference evidence="2" key="2">
    <citation type="submission" date="2022-01" db="EMBL/GenBank/DDBJ databases">
        <authorList>
            <person name="Yamashiro T."/>
            <person name="Shiraishi A."/>
            <person name="Satake H."/>
            <person name="Nakayama K."/>
        </authorList>
    </citation>
    <scope>NUCLEOTIDE SEQUENCE</scope>
</reference>
<feature type="compositionally biased region" description="Acidic residues" evidence="1">
    <location>
        <begin position="39"/>
        <end position="59"/>
    </location>
</feature>
<feature type="compositionally biased region" description="Acidic residues" evidence="1">
    <location>
        <begin position="18"/>
        <end position="27"/>
    </location>
</feature>
<feature type="compositionally biased region" description="Pro residues" evidence="1">
    <location>
        <begin position="179"/>
        <end position="191"/>
    </location>
</feature>
<reference evidence="2" key="1">
    <citation type="journal article" date="2022" name="Int. J. Mol. Sci.">
        <title>Draft Genome of Tanacetum Coccineum: Genomic Comparison of Closely Related Tanacetum-Family Plants.</title>
        <authorList>
            <person name="Yamashiro T."/>
            <person name="Shiraishi A."/>
            <person name="Nakayama K."/>
            <person name="Satake H."/>
        </authorList>
    </citation>
    <scope>NUCLEOTIDE SEQUENCE</scope>
</reference>
<evidence type="ECO:0000313" key="3">
    <source>
        <dbReference type="Proteomes" id="UP001151760"/>
    </source>
</evidence>
<feature type="region of interest" description="Disordered" evidence="1">
    <location>
        <begin position="333"/>
        <end position="428"/>
    </location>
</feature>
<feature type="compositionally biased region" description="Low complexity" evidence="1">
    <location>
        <begin position="374"/>
        <end position="390"/>
    </location>
</feature>
<accession>A0ABQ4Y3G0</accession>
<feature type="compositionally biased region" description="Basic and acidic residues" evidence="1">
    <location>
        <begin position="333"/>
        <end position="373"/>
    </location>
</feature>
<dbReference type="EMBL" id="BQNB010010025">
    <property type="protein sequence ID" value="GJS71701.1"/>
    <property type="molecule type" value="Genomic_DNA"/>
</dbReference>
<evidence type="ECO:0000313" key="2">
    <source>
        <dbReference type="EMBL" id="GJS71701.1"/>
    </source>
</evidence>
<dbReference type="Proteomes" id="UP001151760">
    <property type="component" value="Unassembled WGS sequence"/>
</dbReference>
<protein>
    <submittedName>
        <fullName evidence="2">Uncharacterized protein</fullName>
    </submittedName>
</protein>
<sequence>MKMTAIMIMTQVVKENEEVKDDDEEEDKFVNSPSNYTPTDDEDETNVESKDDDNAEGDEDKGKDDTTNLLYDDVDVRNKNLEITLDQVIEDAHVTISTVAKKTEVLVTSSSHSSDLASKFLNFADIPPTDAEIVSPMDVHVQHEVPSGQIPTLLTVPVTSITESSPVYTTAIPQSSPSFTPPPPQSTPTLPPTNEATNPLSALLDFASVFQFNNRVSALEKAVSELRNDDPLKTQVTAQVNEHLDSRLEATRDVFMNYLSTSITARITEQSSYEVAATLTEFELKKILIDKIEKSQSYLTATEHIECYDGLIKSYDLEKSLFSTYVKVYSLKRSREDKDKDEDPSAGSDRELKKRKTSKDVEPTKGPKNKESKSSSFKGTKSQSKSSGKSIQVEEPEFEVADSDMPPNQERNLGNDDEEPIREDAPKCDWFTKPKQLQEPTDPDWNVYKTLQHGPTQSWLMTLAANADKPSKTFDELMSTPINFSAYIMNCLKITNLTQETLLGSAFKLLKGTRYNFIELEYDFEECYKALSEKLDWDNPEGGDYPFNLTKPLPLVMKGNHQTKSVDYFFNNDLKYLQGGISTMTYTTSTTKIKAAQYDLSGIEDMTFYVYAQGLKSTHDVYSTKRILAVTRFEVMRKHSSDFAIALPMFTRSIVIQKRVKDLQLGVESYQKKINVTKPETTRPGIKKKDPYTPYQDPQGFIYVDNQGRNRLMRSDELYTFSDGTLTRLRTSLEDITKNIHMEYLPKRRWSSLEKKRVHFMIKAIDKLQKERRIMRSLEKFVGGRDYETDLWLLQRTI</sequence>